<keyword evidence="8" id="KW-0325">Glycoprotein</keyword>
<keyword evidence="12" id="KW-1185">Reference proteome</keyword>
<keyword evidence="5" id="KW-0732">Signal</keyword>
<accession>A0A1A6HQD0</accession>
<name>A0A1A6HQD0_NEOLE</name>
<dbReference type="GO" id="GO:0030212">
    <property type="term" value="P:hyaluronan metabolic process"/>
    <property type="evidence" value="ECO:0007669"/>
    <property type="project" value="InterPro"/>
</dbReference>
<evidence type="ECO:0000256" key="8">
    <source>
        <dbReference type="ARBA" id="ARBA00023180"/>
    </source>
</evidence>
<dbReference type="AlphaFoldDB" id="A0A1A6HQD0"/>
<evidence type="ECO:0000256" key="7">
    <source>
        <dbReference type="ARBA" id="ARBA00022974"/>
    </source>
</evidence>
<dbReference type="InterPro" id="IPR050934">
    <property type="entry name" value="ITIH"/>
</dbReference>
<evidence type="ECO:0000256" key="5">
    <source>
        <dbReference type="ARBA" id="ARBA00022729"/>
    </source>
</evidence>
<evidence type="ECO:0000313" key="11">
    <source>
        <dbReference type="EMBL" id="OBS80205.1"/>
    </source>
</evidence>
<dbReference type="Gene3D" id="3.40.50.410">
    <property type="entry name" value="von Willebrand factor, type A domain"/>
    <property type="match status" value="1"/>
</dbReference>
<protein>
    <recommendedName>
        <fullName evidence="10">VWFA domain-containing protein</fullName>
    </recommendedName>
</protein>
<feature type="non-terminal residue" evidence="11">
    <location>
        <position position="1"/>
    </location>
</feature>
<evidence type="ECO:0000256" key="6">
    <source>
        <dbReference type="ARBA" id="ARBA00022900"/>
    </source>
</evidence>
<keyword evidence="3" id="KW-0964">Secreted</keyword>
<comment type="subcellular location">
    <subcellularLocation>
        <location evidence="1">Secreted</location>
    </subcellularLocation>
</comment>
<comment type="caution">
    <text evidence="11">The sequence shown here is derived from an EMBL/GenBank/DDBJ whole genome shotgun (WGS) entry which is preliminary data.</text>
</comment>
<dbReference type="SMART" id="SM00327">
    <property type="entry name" value="VWA"/>
    <property type="match status" value="1"/>
</dbReference>
<dbReference type="STRING" id="56216.A0A1A6HQD0"/>
<evidence type="ECO:0000256" key="3">
    <source>
        <dbReference type="ARBA" id="ARBA00022525"/>
    </source>
</evidence>
<dbReference type="PANTHER" id="PTHR10338">
    <property type="entry name" value="INTER-ALPHA-TRYPSIN INHIBITOR HEAVY CHAIN FAMILY MEMBER"/>
    <property type="match status" value="1"/>
</dbReference>
<dbReference type="PROSITE" id="PS50234">
    <property type="entry name" value="VWFA"/>
    <property type="match status" value="1"/>
</dbReference>
<dbReference type="OrthoDB" id="299997at2759"/>
<dbReference type="Pfam" id="PF13768">
    <property type="entry name" value="VWA_3"/>
    <property type="match status" value="1"/>
</dbReference>
<comment type="similarity">
    <text evidence="2">Belongs to the ITIH family.</text>
</comment>
<keyword evidence="4" id="KW-0646">Protease inhibitor</keyword>
<feature type="domain" description="VWFA" evidence="10">
    <location>
        <begin position="1"/>
        <end position="165"/>
    </location>
</feature>
<evidence type="ECO:0000259" key="10">
    <source>
        <dbReference type="PROSITE" id="PS50234"/>
    </source>
</evidence>
<sequence>TREALVTILNDLRPQDHFNIIGFSNRIKVWKDRLLPVTPDNIQNSKLYIYHLSPTGGTDINGALQTAIRLLNNYVAQNDIEDRSVSLIVFLTDGKPTFGETNTLKILSNTKEATGGQICIFTVGIGNDVDFKLLEKLSLENCGLTRRVQEEEKAGAQLIGFYDEIRTPLLSDIRIDYPPDVVEHATKTLFPNYFNGSEIVIAGKMVDRKFDQFHVEVTASNSKKFVILKKDIPVESQKLGNDVTVTPGPAGDGGEDPNHIERLWSYLTVKELLSSWVQSSSEQEKEQLRQKAQALALNYHFLTPFTSMKLKKPGLHTDKLEDTHGMSAATGPQTVVQSLRGADMQPGPALKKPYGPRIKISKTSVDGDPHFVVDFPLSKLTVCFNIDGEPGDILRLVSDHLDSGQFLNQDAKLIEAPEVYSKNLSHQPFPQTEGIPEAILKVKGRRVPVVWKQRKIYNGQEQVDCWFDRNNAAKLIDGVYKDYLASHPFDTENTLGLRMSRRAETGSLHEESA</sequence>
<organism evidence="11 12">
    <name type="scientific">Neotoma lepida</name>
    <name type="common">Desert woodrat</name>
    <dbReference type="NCBI Taxonomy" id="56216"/>
    <lineage>
        <taxon>Eukaryota</taxon>
        <taxon>Metazoa</taxon>
        <taxon>Chordata</taxon>
        <taxon>Craniata</taxon>
        <taxon>Vertebrata</taxon>
        <taxon>Euteleostomi</taxon>
        <taxon>Mammalia</taxon>
        <taxon>Eutheria</taxon>
        <taxon>Euarchontoglires</taxon>
        <taxon>Glires</taxon>
        <taxon>Rodentia</taxon>
        <taxon>Myomorpha</taxon>
        <taxon>Muroidea</taxon>
        <taxon>Cricetidae</taxon>
        <taxon>Neotominae</taxon>
        <taxon>Neotoma</taxon>
    </lineage>
</organism>
<gene>
    <name evidence="11" type="ORF">A6R68_21597</name>
</gene>
<dbReference type="PANTHER" id="PTHR10338:SF62">
    <property type="entry name" value="INTER-ALPHA-TRYPSIN INHIBITOR HEAVY CHAIN H5"/>
    <property type="match status" value="1"/>
</dbReference>
<evidence type="ECO:0000256" key="4">
    <source>
        <dbReference type="ARBA" id="ARBA00022690"/>
    </source>
</evidence>
<dbReference type="InterPro" id="IPR002035">
    <property type="entry name" value="VWF_A"/>
</dbReference>
<comment type="function">
    <text evidence="9">May act as a carrier of hyaluronan in serum or as a binding protein between hyaluronan and other matrix protein, including those on cell surfaces in tissues to regulate the localization, synthesis and degradation of hyaluronan which are essential to cells undergoing biological processes.</text>
</comment>
<dbReference type="GO" id="GO:0005576">
    <property type="term" value="C:extracellular region"/>
    <property type="evidence" value="ECO:0007669"/>
    <property type="project" value="UniProtKB-SubCell"/>
</dbReference>
<dbReference type="InterPro" id="IPR036465">
    <property type="entry name" value="vWFA_dom_sf"/>
</dbReference>
<keyword evidence="6" id="KW-0722">Serine protease inhibitor</keyword>
<dbReference type="FunFam" id="3.40.50.410:FF:000013">
    <property type="entry name" value="inter-alpha-trypsin inhibitor heavy chain H2"/>
    <property type="match status" value="1"/>
</dbReference>
<dbReference type="GO" id="GO:0004867">
    <property type="term" value="F:serine-type endopeptidase inhibitor activity"/>
    <property type="evidence" value="ECO:0007669"/>
    <property type="project" value="UniProtKB-KW"/>
</dbReference>
<evidence type="ECO:0000256" key="9">
    <source>
        <dbReference type="ARBA" id="ARBA00037051"/>
    </source>
</evidence>
<evidence type="ECO:0000313" key="12">
    <source>
        <dbReference type="Proteomes" id="UP000092124"/>
    </source>
</evidence>
<keyword evidence="7" id="KW-0654">Proteoglycan</keyword>
<evidence type="ECO:0000256" key="1">
    <source>
        <dbReference type="ARBA" id="ARBA00004613"/>
    </source>
</evidence>
<dbReference type="InterPro" id="IPR010600">
    <property type="entry name" value="ITI_HC_C"/>
</dbReference>
<dbReference type="EMBL" id="LZPO01017432">
    <property type="protein sequence ID" value="OBS80205.1"/>
    <property type="molecule type" value="Genomic_DNA"/>
</dbReference>
<dbReference type="Pfam" id="PF06668">
    <property type="entry name" value="ITI_HC_C"/>
    <property type="match status" value="1"/>
</dbReference>
<dbReference type="SUPFAM" id="SSF53300">
    <property type="entry name" value="vWA-like"/>
    <property type="match status" value="1"/>
</dbReference>
<reference evidence="11 12" key="1">
    <citation type="submission" date="2016-06" db="EMBL/GenBank/DDBJ databases">
        <title>The Draft Genome Sequence and Annotation of the Desert Woodrat Neotoma lepida.</title>
        <authorList>
            <person name="Campbell M."/>
            <person name="Oakeson K.F."/>
            <person name="Yandell M."/>
            <person name="Halpert J.R."/>
            <person name="Dearing D."/>
        </authorList>
    </citation>
    <scope>NUCLEOTIDE SEQUENCE [LARGE SCALE GENOMIC DNA]</scope>
    <source>
        <strain evidence="11">417</strain>
        <tissue evidence="11">Liver</tissue>
    </source>
</reference>
<evidence type="ECO:0000256" key="2">
    <source>
        <dbReference type="ARBA" id="ARBA00010158"/>
    </source>
</evidence>
<proteinExistence type="inferred from homology"/>
<dbReference type="Proteomes" id="UP000092124">
    <property type="component" value="Unassembled WGS sequence"/>
</dbReference>